<evidence type="ECO:0000313" key="2">
    <source>
        <dbReference type="EMBL" id="PWN59102.1"/>
    </source>
</evidence>
<gene>
    <name evidence="2" type="ORF">C1634_021100</name>
</gene>
<dbReference type="Proteomes" id="UP000236413">
    <property type="component" value="Unassembled WGS sequence"/>
</dbReference>
<evidence type="ECO:0000313" key="3">
    <source>
        <dbReference type="Proteomes" id="UP000236413"/>
    </source>
</evidence>
<name>A0A316WCF7_9FLAO</name>
<evidence type="ECO:0000256" key="1">
    <source>
        <dbReference type="SAM" id="SignalP"/>
    </source>
</evidence>
<reference evidence="2 3" key="1">
    <citation type="submission" date="2018-04" db="EMBL/GenBank/DDBJ databases">
        <title>Chryseobacterium oncorhynchi 701B-08T from rainbow trout, and Chryseobacterium viscerum 687B-08T from diseased fish.</title>
        <authorList>
            <person name="Jeong J.-J."/>
            <person name="Lee Y.J."/>
            <person name="Pathiraja D."/>
            <person name="Park B."/>
            <person name="Choi I.-G."/>
            <person name="Kim K.D."/>
        </authorList>
    </citation>
    <scope>NUCLEOTIDE SEQUENCE [LARGE SCALE GENOMIC DNA]</scope>
    <source>
        <strain evidence="2 3">687B-08</strain>
    </source>
</reference>
<dbReference type="AlphaFoldDB" id="A0A316WCF7"/>
<comment type="caution">
    <text evidence="2">The sequence shown here is derived from an EMBL/GenBank/DDBJ whole genome shotgun (WGS) entry which is preliminary data.</text>
</comment>
<protein>
    <submittedName>
        <fullName evidence="2">Uncharacterized protein</fullName>
    </submittedName>
</protein>
<dbReference type="RefSeq" id="WP_103232598.1">
    <property type="nucleotide sequence ID" value="NZ_PPEG02000009.1"/>
</dbReference>
<accession>A0A316WCF7</accession>
<dbReference type="EMBL" id="PPEG02000009">
    <property type="protein sequence ID" value="PWN59102.1"/>
    <property type="molecule type" value="Genomic_DNA"/>
</dbReference>
<feature type="chain" id="PRO_5016314470" evidence="1">
    <location>
        <begin position="22"/>
        <end position="211"/>
    </location>
</feature>
<keyword evidence="1" id="KW-0732">Signal</keyword>
<sequence>MKNTLKNLFTFLLISFQALNAQSKVENFYNYDFQKISKEEFEKIASQIGYSYNQFETEDQVANIFYQPRTKGKLKPEEYDSLKIALNKIAPLKNEFIIIIYYPGIDKCNKKNAKSEWNIFDKDFKEEVNRLSINNIFWVYKKNEGLKYYYPRTSKWQKDENALIEKLFFKMHYPCFSSTTIDKNGNYISNLGEFGKQHVIQNIKELKSNMY</sequence>
<proteinExistence type="predicted"/>
<organism evidence="2 3">
    <name type="scientific">Chryseobacterium viscerum</name>
    <dbReference type="NCBI Taxonomy" id="1037377"/>
    <lineage>
        <taxon>Bacteria</taxon>
        <taxon>Pseudomonadati</taxon>
        <taxon>Bacteroidota</taxon>
        <taxon>Flavobacteriia</taxon>
        <taxon>Flavobacteriales</taxon>
        <taxon>Weeksellaceae</taxon>
        <taxon>Chryseobacterium group</taxon>
        <taxon>Chryseobacterium</taxon>
    </lineage>
</organism>
<feature type="signal peptide" evidence="1">
    <location>
        <begin position="1"/>
        <end position="21"/>
    </location>
</feature>